<comment type="similarity">
    <text evidence="2">Belongs to the oxygen-dependent FAD-linked oxidoreductase family.</text>
</comment>
<evidence type="ECO:0000313" key="8">
    <source>
        <dbReference type="EMBL" id="EXA32223.1"/>
    </source>
</evidence>
<keyword evidence="3" id="KW-0285">Flavoprotein</keyword>
<organism evidence="8">
    <name type="scientific">Fusarium oxysporum f. sp. pisi HDV247</name>
    <dbReference type="NCBI Taxonomy" id="1080344"/>
    <lineage>
        <taxon>Eukaryota</taxon>
        <taxon>Fungi</taxon>
        <taxon>Dikarya</taxon>
        <taxon>Ascomycota</taxon>
        <taxon>Pezizomycotina</taxon>
        <taxon>Sordariomycetes</taxon>
        <taxon>Hypocreomycetidae</taxon>
        <taxon>Hypocreales</taxon>
        <taxon>Nectriaceae</taxon>
        <taxon>Fusarium</taxon>
        <taxon>Fusarium oxysporum species complex</taxon>
    </lineage>
</organism>
<dbReference type="InterPro" id="IPR016167">
    <property type="entry name" value="FAD-bd_PCMH_sub1"/>
</dbReference>
<dbReference type="HOGENOM" id="CLU_040056_1_0_1"/>
<evidence type="ECO:0000256" key="6">
    <source>
        <dbReference type="SAM" id="Phobius"/>
    </source>
</evidence>
<dbReference type="InterPro" id="IPR006094">
    <property type="entry name" value="Oxid_FAD_bind_N"/>
</dbReference>
<evidence type="ECO:0000256" key="1">
    <source>
        <dbReference type="ARBA" id="ARBA00001974"/>
    </source>
</evidence>
<proteinExistence type="inferred from homology"/>
<dbReference type="Gene3D" id="3.30.465.10">
    <property type="match status" value="1"/>
</dbReference>
<keyword evidence="6" id="KW-1133">Transmembrane helix</keyword>
<evidence type="ECO:0000256" key="3">
    <source>
        <dbReference type="ARBA" id="ARBA00022630"/>
    </source>
</evidence>
<dbReference type="AlphaFoldDB" id="W9NHH0"/>
<keyword evidence="5" id="KW-0560">Oxidoreductase</keyword>
<dbReference type="InterPro" id="IPR016169">
    <property type="entry name" value="FAD-bd_PCMH_sub2"/>
</dbReference>
<dbReference type="GO" id="GO:0071949">
    <property type="term" value="F:FAD binding"/>
    <property type="evidence" value="ECO:0007669"/>
    <property type="project" value="InterPro"/>
</dbReference>
<sequence>MYPDLIVQPKGDEDVIKAVIWARENKVAIAVKSGGHQYSGALSTSGKNIQMDLSNMYKDLMVLNPHGPIDKDRALHNQLFVPHGDCAYVCVGGHGQTGGYGQLGRGFGLFGDHIRTIRMVCYDGVIRDISKENDFEFFYAILGGSLGNFGIISYYTVEVYQAKSYLGTIAGPNGFKGPHGIKGF</sequence>
<reference evidence="8" key="2">
    <citation type="submission" date="2012-05" db="EMBL/GenBank/DDBJ databases">
        <title>Annotation of the Genome Sequence of Fusarium oxysporum HDV247.</title>
        <authorList>
            <consortium name="The Broad Institute Genomics Platform"/>
            <person name="Ma L.-J."/>
            <person name="Corby-Kistler H."/>
            <person name="Broz K."/>
            <person name="Gale L.R."/>
            <person name="Jonkers W."/>
            <person name="O'Donnell K."/>
            <person name="Ploetz R."/>
            <person name="Steinberg C."/>
            <person name="Schwartz D.C."/>
            <person name="VanEtten H."/>
            <person name="Zhou S."/>
            <person name="Young S.K."/>
            <person name="Zeng Q."/>
            <person name="Gargeya S."/>
            <person name="Fitzgerald M."/>
            <person name="Abouelleil A."/>
            <person name="Alvarado L."/>
            <person name="Chapman S.B."/>
            <person name="Gainer-Dewar J."/>
            <person name="Goldberg J."/>
            <person name="Griggs A."/>
            <person name="Gujja S."/>
            <person name="Hansen M."/>
            <person name="Howarth C."/>
            <person name="Imamovic A."/>
            <person name="Ireland A."/>
            <person name="Larimer J."/>
            <person name="McCowan C."/>
            <person name="Murphy C."/>
            <person name="Pearson M."/>
            <person name="Poon T.W."/>
            <person name="Priest M."/>
            <person name="Roberts A."/>
            <person name="Saif S."/>
            <person name="Shea T."/>
            <person name="Sykes S."/>
            <person name="Wortman J."/>
            <person name="Nusbaum C."/>
            <person name="Birren B."/>
        </authorList>
    </citation>
    <scope>NUCLEOTIDE SEQUENCE</scope>
    <source>
        <strain evidence="8">HDV247</strain>
    </source>
</reference>
<name>W9NHH0_FUSOX</name>
<keyword evidence="6" id="KW-0812">Transmembrane</keyword>
<reference evidence="8" key="1">
    <citation type="submission" date="2011-10" db="EMBL/GenBank/DDBJ databases">
        <title>The Genome Sequence of Fusarium oxysporum HDV247.</title>
        <authorList>
            <consortium name="The Broad Institute Genome Sequencing Platform"/>
            <person name="Ma L.-J."/>
            <person name="Gale L.R."/>
            <person name="Schwartz D.C."/>
            <person name="Zhou S."/>
            <person name="Corby-Kistler H."/>
            <person name="Young S.K."/>
            <person name="Zeng Q."/>
            <person name="Gargeya S."/>
            <person name="Fitzgerald M."/>
            <person name="Haas B."/>
            <person name="Abouelleil A."/>
            <person name="Alvarado L."/>
            <person name="Arachchi H.M."/>
            <person name="Berlin A."/>
            <person name="Brown A."/>
            <person name="Chapman S.B."/>
            <person name="Chen Z."/>
            <person name="Dunbar C."/>
            <person name="Freedman E."/>
            <person name="Gearin G."/>
            <person name="Goldberg J."/>
            <person name="Griggs A."/>
            <person name="Gujja S."/>
            <person name="Heiman D."/>
            <person name="Howarth C."/>
            <person name="Larson L."/>
            <person name="Lui A."/>
            <person name="MacDonald P.J.P."/>
            <person name="Montmayeur A."/>
            <person name="Murphy C."/>
            <person name="Neiman D."/>
            <person name="Pearson M."/>
            <person name="Priest M."/>
            <person name="Roberts A."/>
            <person name="Saif S."/>
            <person name="Shea T."/>
            <person name="Shenoy N."/>
            <person name="Sisk P."/>
            <person name="Stolte C."/>
            <person name="Sykes S."/>
            <person name="Wortman J."/>
            <person name="Nusbaum C."/>
            <person name="Birren B."/>
        </authorList>
    </citation>
    <scope>NUCLEOTIDE SEQUENCE [LARGE SCALE GENOMIC DNA]</scope>
    <source>
        <strain evidence="8">HDV247</strain>
    </source>
</reference>
<protein>
    <recommendedName>
        <fullName evidence="7">FAD-binding PCMH-type domain-containing protein</fullName>
    </recommendedName>
</protein>
<dbReference type="PROSITE" id="PS00862">
    <property type="entry name" value="OX2_COVAL_FAD"/>
    <property type="match status" value="1"/>
</dbReference>
<dbReference type="PANTHER" id="PTHR42973:SF39">
    <property type="entry name" value="FAD-BINDING PCMH-TYPE DOMAIN-CONTAINING PROTEIN"/>
    <property type="match status" value="1"/>
</dbReference>
<dbReference type="Gene3D" id="3.30.43.10">
    <property type="entry name" value="Uridine Diphospho-n-acetylenolpyruvylglucosamine Reductase, domain 2"/>
    <property type="match status" value="1"/>
</dbReference>
<keyword evidence="4" id="KW-0274">FAD</keyword>
<evidence type="ECO:0000256" key="4">
    <source>
        <dbReference type="ARBA" id="ARBA00022827"/>
    </source>
</evidence>
<feature type="transmembrane region" description="Helical" evidence="6">
    <location>
        <begin position="137"/>
        <end position="157"/>
    </location>
</feature>
<gene>
    <name evidence="8" type="ORF">FOVG_16498</name>
</gene>
<dbReference type="Proteomes" id="UP000030751">
    <property type="component" value="Unassembled WGS sequence"/>
</dbReference>
<evidence type="ECO:0000256" key="5">
    <source>
        <dbReference type="ARBA" id="ARBA00023002"/>
    </source>
</evidence>
<dbReference type="InterPro" id="IPR050416">
    <property type="entry name" value="FAD-linked_Oxidoreductase"/>
</dbReference>
<dbReference type="EMBL" id="JH650998">
    <property type="protein sequence ID" value="EXA32223.1"/>
    <property type="molecule type" value="Genomic_DNA"/>
</dbReference>
<dbReference type="InterPro" id="IPR016166">
    <property type="entry name" value="FAD-bd_PCMH"/>
</dbReference>
<evidence type="ECO:0000256" key="2">
    <source>
        <dbReference type="ARBA" id="ARBA00005466"/>
    </source>
</evidence>
<evidence type="ECO:0000259" key="7">
    <source>
        <dbReference type="PROSITE" id="PS51387"/>
    </source>
</evidence>
<dbReference type="PANTHER" id="PTHR42973">
    <property type="entry name" value="BINDING OXIDOREDUCTASE, PUTATIVE (AFU_ORTHOLOGUE AFUA_1G17690)-RELATED"/>
    <property type="match status" value="1"/>
</dbReference>
<dbReference type="InterPro" id="IPR006093">
    <property type="entry name" value="Oxy_OxRdtase_FAD_BS"/>
</dbReference>
<comment type="cofactor">
    <cofactor evidence="1">
        <name>FAD</name>
        <dbReference type="ChEBI" id="CHEBI:57692"/>
    </cofactor>
</comment>
<accession>W9NHH0</accession>
<keyword evidence="6" id="KW-0472">Membrane</keyword>
<dbReference type="InterPro" id="IPR036318">
    <property type="entry name" value="FAD-bd_PCMH-like_sf"/>
</dbReference>
<dbReference type="Pfam" id="PF01565">
    <property type="entry name" value="FAD_binding_4"/>
    <property type="match status" value="1"/>
</dbReference>
<dbReference type="SUPFAM" id="SSF56176">
    <property type="entry name" value="FAD-binding/transporter-associated domain-like"/>
    <property type="match status" value="1"/>
</dbReference>
<feature type="domain" description="FAD-binding PCMH-type" evidence="7">
    <location>
        <begin position="1"/>
        <end position="162"/>
    </location>
</feature>
<dbReference type="GO" id="GO:0016491">
    <property type="term" value="F:oxidoreductase activity"/>
    <property type="evidence" value="ECO:0007669"/>
    <property type="project" value="UniProtKB-KW"/>
</dbReference>
<dbReference type="PROSITE" id="PS51387">
    <property type="entry name" value="FAD_PCMH"/>
    <property type="match status" value="1"/>
</dbReference>